<dbReference type="Gene3D" id="1.10.150.650">
    <property type="match status" value="1"/>
</dbReference>
<feature type="domain" description="Polymerase/histidinol phosphatase N-terminal" evidence="1">
    <location>
        <begin position="3"/>
        <end position="70"/>
    </location>
</feature>
<dbReference type="SUPFAM" id="SSF89550">
    <property type="entry name" value="PHP domain-like"/>
    <property type="match status" value="1"/>
</dbReference>
<evidence type="ECO:0000313" key="3">
    <source>
        <dbReference type="Proteomes" id="UP001630969"/>
    </source>
</evidence>
<dbReference type="PANTHER" id="PTHR42924">
    <property type="entry name" value="EXONUCLEASE"/>
    <property type="match status" value="1"/>
</dbReference>
<dbReference type="Proteomes" id="UP001630969">
    <property type="component" value="Unassembled WGS sequence"/>
</dbReference>
<protein>
    <submittedName>
        <fullName evidence="2">PHP domain-containing protein</fullName>
    </submittedName>
</protein>
<dbReference type="InterPro" id="IPR016195">
    <property type="entry name" value="Pol/histidinol_Pase-like"/>
</dbReference>
<dbReference type="InterPro" id="IPR004013">
    <property type="entry name" value="PHP_dom"/>
</dbReference>
<dbReference type="EMBL" id="JBGXBU010000001">
    <property type="protein sequence ID" value="MFM4892158.1"/>
    <property type="molecule type" value="Genomic_DNA"/>
</dbReference>
<accession>A0ABW9GQD7</accession>
<evidence type="ECO:0000259" key="1">
    <source>
        <dbReference type="SMART" id="SM00481"/>
    </source>
</evidence>
<comment type="caution">
    <text evidence="2">The sequence shown here is derived from an EMBL/GenBank/DDBJ whole genome shotgun (WGS) entry which is preliminary data.</text>
</comment>
<organism evidence="2 3">
    <name type="scientific">Aeromonas bivalvium</name>
    <dbReference type="NCBI Taxonomy" id="440079"/>
    <lineage>
        <taxon>Bacteria</taxon>
        <taxon>Pseudomonadati</taxon>
        <taxon>Pseudomonadota</taxon>
        <taxon>Gammaproteobacteria</taxon>
        <taxon>Aeromonadales</taxon>
        <taxon>Aeromonadaceae</taxon>
        <taxon>Aeromonas</taxon>
    </lineage>
</organism>
<dbReference type="Pfam" id="PF02811">
    <property type="entry name" value="PHP"/>
    <property type="match status" value="1"/>
</dbReference>
<dbReference type="InterPro" id="IPR003141">
    <property type="entry name" value="Pol/His_phosphatase_N"/>
</dbReference>
<name>A0ABW9GQD7_9GAMM</name>
<dbReference type="CDD" id="cd07438">
    <property type="entry name" value="PHP_HisPPase_AMP"/>
    <property type="match status" value="1"/>
</dbReference>
<dbReference type="SMART" id="SM00481">
    <property type="entry name" value="POLIIIAc"/>
    <property type="match status" value="1"/>
</dbReference>
<dbReference type="RefSeq" id="WP_111873693.1">
    <property type="nucleotide sequence ID" value="NZ_JBGWZZ010000001.1"/>
</dbReference>
<proteinExistence type="predicted"/>
<sequence length="295" mass="32513">MRFDLHCHTTASDGVLTPGELVRRAAEKGVEVLAVTDHDTLDGLDEVRATIRAEQLPLRLVSGVEISTGWEHHEIHIVALGVDEKNPQLVAFLAGQRARREARALEIGRRLEKCQIPGTYEEAKALAGDAAVTRAHFARVLMARGVADTMQKVFKKYLSRGNKGYAPAEWPEMGEAISAIHAAGGLAVLAHPSRYDLTAKWIKRLLVAFKAAGGDAMEVSLPQQSPQERANLGQWAREHDLCISVGSDFHFPSSWTELGRHLWLPKEGMPLWLAHPDHFGLSREEHQTLLASRAG</sequence>
<evidence type="ECO:0000313" key="2">
    <source>
        <dbReference type="EMBL" id="MFM4892158.1"/>
    </source>
</evidence>
<dbReference type="PANTHER" id="PTHR42924:SF3">
    <property type="entry name" value="POLYMERASE_HISTIDINOL PHOSPHATASE N-TERMINAL DOMAIN-CONTAINING PROTEIN"/>
    <property type="match status" value="1"/>
</dbReference>
<reference evidence="2 3" key="1">
    <citation type="submission" date="2024-09" db="EMBL/GenBank/DDBJ databases">
        <title>Aeromonas strains Genome sequencing and assembly.</title>
        <authorList>
            <person name="Hu X."/>
            <person name="Tang B."/>
        </authorList>
    </citation>
    <scope>NUCLEOTIDE SEQUENCE [LARGE SCALE GENOMIC DNA]</scope>
    <source>
        <strain evidence="2 3">NB23SCDHY001</strain>
    </source>
</reference>
<dbReference type="GeneID" id="97219352"/>
<dbReference type="InterPro" id="IPR052018">
    <property type="entry name" value="PHP_domain"/>
</dbReference>
<gene>
    <name evidence="2" type="ORF">ACEUDJ_04595</name>
</gene>
<dbReference type="NCBIfam" id="NF047791">
    <property type="entry name" value="RNaseRnm"/>
    <property type="match status" value="1"/>
</dbReference>
<keyword evidence="3" id="KW-1185">Reference proteome</keyword>
<dbReference type="Gene3D" id="3.20.20.140">
    <property type="entry name" value="Metal-dependent hydrolases"/>
    <property type="match status" value="1"/>
</dbReference>